<accession>A0AAU0UQ49</accession>
<dbReference type="PANTHER" id="PTHR30087:SF1">
    <property type="entry name" value="HYPOTHETICAL CYTOSOLIC PROTEIN"/>
    <property type="match status" value="1"/>
</dbReference>
<dbReference type="Pfam" id="PF04463">
    <property type="entry name" value="2-thiour_desulf"/>
    <property type="match status" value="1"/>
</dbReference>
<proteinExistence type="predicted"/>
<gene>
    <name evidence="1" type="ORF">MFMK1_002254</name>
</gene>
<evidence type="ECO:0000313" key="1">
    <source>
        <dbReference type="EMBL" id="WRO22425.1"/>
    </source>
</evidence>
<evidence type="ECO:0000313" key="2">
    <source>
        <dbReference type="Proteomes" id="UP001329915"/>
    </source>
</evidence>
<dbReference type="InterPro" id="IPR007553">
    <property type="entry name" value="2-thiour_desulf"/>
</dbReference>
<protein>
    <submittedName>
        <fullName evidence="1">DUF523 domain-containing protein</fullName>
    </submittedName>
</protein>
<dbReference type="Proteomes" id="UP001329915">
    <property type="component" value="Chromosome"/>
</dbReference>
<organism evidence="1 2">
    <name type="scientific">Metallumcola ferriviriculae</name>
    <dbReference type="NCBI Taxonomy" id="3039180"/>
    <lineage>
        <taxon>Bacteria</taxon>
        <taxon>Bacillati</taxon>
        <taxon>Bacillota</taxon>
        <taxon>Clostridia</taxon>
        <taxon>Neomoorellales</taxon>
        <taxon>Desulfitibacteraceae</taxon>
        <taxon>Metallumcola</taxon>
    </lineage>
</organism>
<reference evidence="1 2" key="1">
    <citation type="submission" date="2023-04" db="EMBL/GenBank/DDBJ databases">
        <authorList>
            <person name="Hsu D."/>
        </authorList>
    </citation>
    <scope>NUCLEOTIDE SEQUENCE [LARGE SCALE GENOMIC DNA]</scope>
    <source>
        <strain evidence="1 2">MK1</strain>
    </source>
</reference>
<dbReference type="RefSeq" id="WP_428846306.1">
    <property type="nucleotide sequence ID" value="NZ_CP121694.1"/>
</dbReference>
<sequence>MILISACLAGRNCRYDSGTHGTDYLKIMEKYVLMPVCPEQLGNLSTPRQPAEILGGTGLDVIKGNAKVMTEEGGDVTRNFIQGAAEVLDIALKNYVQCAVFKERSPSCGCRYLYDGTFSGKLIRGGGVTTALLKQNQIPVFSEEDLTAACLIKRILKP</sequence>
<dbReference type="EMBL" id="CP121694">
    <property type="protein sequence ID" value="WRO22425.1"/>
    <property type="molecule type" value="Genomic_DNA"/>
</dbReference>
<dbReference type="AlphaFoldDB" id="A0AAU0UQ49"/>
<keyword evidence="2" id="KW-1185">Reference proteome</keyword>
<name>A0AAU0UQ49_9FIRM</name>
<dbReference type="PANTHER" id="PTHR30087">
    <property type="entry name" value="INNER MEMBRANE PROTEIN"/>
    <property type="match status" value="1"/>
</dbReference>
<dbReference type="KEGG" id="dbc:MFMK1_002254"/>